<protein>
    <submittedName>
        <fullName evidence="2">Uncharacterized protein</fullName>
    </submittedName>
</protein>
<dbReference type="HOGENOM" id="CLU_178450_0_0_5"/>
<evidence type="ECO:0000256" key="1">
    <source>
        <dbReference type="SAM" id="MobiDB-lite"/>
    </source>
</evidence>
<dbReference type="Proteomes" id="UP000009081">
    <property type="component" value="Plasmid p2META1"/>
</dbReference>
<dbReference type="KEGG" id="mea:Mex_p20023"/>
<proteinExistence type="predicted"/>
<organism evidence="2 3">
    <name type="scientific">Methylorubrum extorquens (strain ATCC 14718 / DSM 1338 / JCM 2805 / NCIMB 9133 / AM1)</name>
    <name type="common">Methylobacterium extorquens</name>
    <dbReference type="NCBI Taxonomy" id="272630"/>
    <lineage>
        <taxon>Bacteria</taxon>
        <taxon>Pseudomonadati</taxon>
        <taxon>Pseudomonadota</taxon>
        <taxon>Alphaproteobacteria</taxon>
        <taxon>Hyphomicrobiales</taxon>
        <taxon>Methylobacteriaceae</taxon>
        <taxon>Methylorubrum</taxon>
    </lineage>
</organism>
<reference evidence="2 3" key="1">
    <citation type="journal article" date="2009" name="PLoS ONE">
        <title>Methylobacterium genome sequences: a reference blueprint to investigate microbial metabolism of C1 compounds from natural and industrial sources.</title>
        <authorList>
            <person name="Vuilleumier S."/>
            <person name="Chistoserdova L."/>
            <person name="Lee M.-C."/>
            <person name="Bringel F."/>
            <person name="Lajus A."/>
            <person name="Zhou Y."/>
            <person name="Gourion B."/>
            <person name="Barbe V."/>
            <person name="Chang J."/>
            <person name="Cruveiller S."/>
            <person name="Dossat C."/>
            <person name="Gillett W."/>
            <person name="Gruffaz C."/>
            <person name="Haugen E."/>
            <person name="Hourcade E."/>
            <person name="Levy R."/>
            <person name="Mangenot S."/>
            <person name="Muller E."/>
            <person name="Nadalig T."/>
            <person name="Pagni M."/>
            <person name="Penny C."/>
            <person name="Peyraud R."/>
            <person name="Robinson D.G."/>
            <person name="Roche D."/>
            <person name="Rouy Z."/>
            <person name="Saenampechek C."/>
            <person name="Salvignol G."/>
            <person name="Vallenet D."/>
            <person name="Wu Z."/>
            <person name="Marx C.J."/>
            <person name="Vorholt J.A."/>
            <person name="Olson M.V."/>
            <person name="Kaul R."/>
            <person name="Weissenbach J."/>
            <person name="Medigue C."/>
            <person name="Lidstrom M.E."/>
        </authorList>
    </citation>
    <scope>NUCLEOTIDE SEQUENCE [LARGE SCALE GENOMIC DNA]</scope>
    <source>
        <strain evidence="3">ATCC 14718 / DSM 1338 / JCM 2805 / NCIMB 9133 / AM1</strain>
    </source>
</reference>
<dbReference type="AlphaFoldDB" id="C5B6S8"/>
<keyword evidence="3" id="KW-1185">Reference proteome</keyword>
<dbReference type="NCBIfam" id="NF041374">
    <property type="entry name" value="GDCCVxC"/>
    <property type="match status" value="1"/>
</dbReference>
<sequence length="103" mass="11033">MLGRRRELASADTGSFRTHPDQGATDCLMQLTSTLTCPHCGHRASETMPTDTCQFFYECTGCGTLLRPEAGDCCVFCSYGDVPCPPIQEAEQTGRPASCCSGS</sequence>
<name>C5B6S8_METEA</name>
<evidence type="ECO:0000313" key="3">
    <source>
        <dbReference type="Proteomes" id="UP000009081"/>
    </source>
</evidence>
<dbReference type="EMBL" id="CP001513">
    <property type="protein sequence ID" value="ACS44160.1"/>
    <property type="molecule type" value="Genomic_DNA"/>
</dbReference>
<keyword evidence="2" id="KW-0614">Plasmid</keyword>
<evidence type="ECO:0000313" key="2">
    <source>
        <dbReference type="EMBL" id="ACS44160.1"/>
    </source>
</evidence>
<feature type="region of interest" description="Disordered" evidence="1">
    <location>
        <begin position="1"/>
        <end position="23"/>
    </location>
</feature>
<geneLocation type="plasmid" evidence="2 3">
    <name>p2META1</name>
</geneLocation>
<accession>C5B6S8</accession>
<dbReference type="InterPro" id="IPR047677">
    <property type="entry name" value="GDCCVxC"/>
</dbReference>
<gene>
    <name evidence="2" type="ordered locus">MexAM1_p2METAp0023</name>
</gene>